<keyword evidence="1" id="KW-0472">Membrane</keyword>
<organism evidence="2 3">
    <name type="scientific">Umezawaea endophytica</name>
    <dbReference type="NCBI Taxonomy" id="1654476"/>
    <lineage>
        <taxon>Bacteria</taxon>
        <taxon>Bacillati</taxon>
        <taxon>Actinomycetota</taxon>
        <taxon>Actinomycetes</taxon>
        <taxon>Pseudonocardiales</taxon>
        <taxon>Pseudonocardiaceae</taxon>
        <taxon>Umezawaea</taxon>
    </lineage>
</organism>
<evidence type="ECO:0000313" key="3">
    <source>
        <dbReference type="Proteomes" id="UP001141259"/>
    </source>
</evidence>
<name>A0A9X2VZQ4_9PSEU</name>
<dbReference type="PANTHER" id="PTHR37305:SF1">
    <property type="entry name" value="MEMBRANE PROTEIN"/>
    <property type="match status" value="1"/>
</dbReference>
<comment type="caution">
    <text evidence="2">The sequence shown here is derived from an EMBL/GenBank/DDBJ whole genome shotgun (WGS) entry which is preliminary data.</text>
</comment>
<keyword evidence="3" id="KW-1185">Reference proteome</keyword>
<gene>
    <name evidence="2" type="ORF">NZH93_48645</name>
</gene>
<dbReference type="Pfam" id="PF12679">
    <property type="entry name" value="ABC2_membrane_2"/>
    <property type="match status" value="1"/>
</dbReference>
<dbReference type="RefSeq" id="WP_259630193.1">
    <property type="nucleotide sequence ID" value="NZ_JANYMP010000053.1"/>
</dbReference>
<dbReference type="GO" id="GO:0140359">
    <property type="term" value="F:ABC-type transporter activity"/>
    <property type="evidence" value="ECO:0007669"/>
    <property type="project" value="InterPro"/>
</dbReference>
<protein>
    <submittedName>
        <fullName evidence="2">ABC transporter permease</fullName>
    </submittedName>
</protein>
<keyword evidence="1" id="KW-0812">Transmembrane</keyword>
<sequence length="267" mass="27431">MSRDLVVKSLRDNRAGTIAWGLVLVASVALQMAVYPTVRDAAAGFEQLLSSYPEAFKAMFDIQGTFADGAGYVRAEVFGLFAPLVVLGVAIGQASRCTAGEERAGTMDLLVANPVSRREVLLDKAFAVLVDLVVVAAALAAVLLAANALVGLDIPPVDLVVASLLSAVLALPFGALALLVGALTGSRGLAVAAPVGAAVVTFLVQTLAELADWLRPWRVLSPFHHAGLGDAVSGNADALGALVLLGTAGILLALAVLAFERRDLATR</sequence>
<proteinExistence type="predicted"/>
<reference evidence="2" key="1">
    <citation type="submission" date="2022-08" db="EMBL/GenBank/DDBJ databases">
        <authorList>
            <person name="Tistechok S."/>
            <person name="Samborskyy M."/>
            <person name="Roman I."/>
        </authorList>
    </citation>
    <scope>NUCLEOTIDE SEQUENCE</scope>
    <source>
        <strain evidence="2">DSM 103496</strain>
    </source>
</reference>
<accession>A0A9X2VZQ4</accession>
<dbReference type="AlphaFoldDB" id="A0A9X2VZQ4"/>
<evidence type="ECO:0000313" key="2">
    <source>
        <dbReference type="EMBL" id="MCS7484748.1"/>
    </source>
</evidence>
<keyword evidence="1" id="KW-1133">Transmembrane helix</keyword>
<feature type="transmembrane region" description="Helical" evidence="1">
    <location>
        <begin position="18"/>
        <end position="38"/>
    </location>
</feature>
<feature type="transmembrane region" description="Helical" evidence="1">
    <location>
        <begin position="161"/>
        <end position="182"/>
    </location>
</feature>
<dbReference type="GO" id="GO:0005886">
    <property type="term" value="C:plasma membrane"/>
    <property type="evidence" value="ECO:0007669"/>
    <property type="project" value="UniProtKB-SubCell"/>
</dbReference>
<dbReference type="Proteomes" id="UP001141259">
    <property type="component" value="Unassembled WGS sequence"/>
</dbReference>
<feature type="transmembrane region" description="Helical" evidence="1">
    <location>
        <begin position="126"/>
        <end position="149"/>
    </location>
</feature>
<dbReference type="EMBL" id="JANYMP010000053">
    <property type="protein sequence ID" value="MCS7484748.1"/>
    <property type="molecule type" value="Genomic_DNA"/>
</dbReference>
<feature type="transmembrane region" description="Helical" evidence="1">
    <location>
        <begin position="238"/>
        <end position="259"/>
    </location>
</feature>
<feature type="transmembrane region" description="Helical" evidence="1">
    <location>
        <begin position="189"/>
        <end position="208"/>
    </location>
</feature>
<evidence type="ECO:0000256" key="1">
    <source>
        <dbReference type="SAM" id="Phobius"/>
    </source>
</evidence>
<dbReference type="PANTHER" id="PTHR37305">
    <property type="entry name" value="INTEGRAL MEMBRANE PROTEIN-RELATED"/>
    <property type="match status" value="1"/>
</dbReference>